<organism evidence="4 5">
    <name type="scientific">Coraliomargarita sinensis</name>
    <dbReference type="NCBI Taxonomy" id="2174842"/>
    <lineage>
        <taxon>Bacteria</taxon>
        <taxon>Pseudomonadati</taxon>
        <taxon>Verrucomicrobiota</taxon>
        <taxon>Opitutia</taxon>
        <taxon>Puniceicoccales</taxon>
        <taxon>Coraliomargaritaceae</taxon>
        <taxon>Coraliomargarita</taxon>
    </lineage>
</organism>
<dbReference type="InterPro" id="IPR009722">
    <property type="entry name" value="YjiK/CarP"/>
</dbReference>
<dbReference type="InterPro" id="IPR015943">
    <property type="entry name" value="WD40/YVTN_repeat-like_dom_sf"/>
</dbReference>
<sequence length="262" mass="29444">MQQVKHLTSMNKLIIAAVFFLIGLTACQELSESGADARHVSTSQNITFVAAYPLDVTEPSGLSLSKDKQSLWTVSDNDGGIYRIDLQGKSLGHFSTEHKDVEGVTTIDSEHLAFIDERARRIAIARKDGKIIREAAVPIPGSDNKGPEALSYDEDAAEFYIMQEKPGILIKLNSDLEEMARRQLKFAQDYSSISFDSKRKRLWVLSDKSKSIHVLDRDQNLIESFSVDVDQMEGIAVDHERQLIYLISDPRSELYIFAFNAF</sequence>
<keyword evidence="3" id="KW-0472">Membrane</keyword>
<name>A0A317ZM99_9BACT</name>
<dbReference type="GO" id="GO:0005886">
    <property type="term" value="C:plasma membrane"/>
    <property type="evidence" value="ECO:0007669"/>
    <property type="project" value="UniProtKB-SubCell"/>
</dbReference>
<dbReference type="AlphaFoldDB" id="A0A317ZM99"/>
<protein>
    <recommendedName>
        <fullName evidence="6">Phytase-like domain-containing protein</fullName>
    </recommendedName>
</protein>
<evidence type="ECO:0000313" key="5">
    <source>
        <dbReference type="Proteomes" id="UP000247099"/>
    </source>
</evidence>
<dbReference type="OrthoDB" id="1432223at2"/>
<dbReference type="PROSITE" id="PS51257">
    <property type="entry name" value="PROKAR_LIPOPROTEIN"/>
    <property type="match status" value="1"/>
</dbReference>
<accession>A0A317ZM99</accession>
<dbReference type="InParanoid" id="A0A317ZM99"/>
<dbReference type="SUPFAM" id="SSF50956">
    <property type="entry name" value="Thermostable phytase (3-phytase)"/>
    <property type="match status" value="1"/>
</dbReference>
<gene>
    <name evidence="4" type="ORF">DDZ13_03580</name>
</gene>
<comment type="caution">
    <text evidence="4">The sequence shown here is derived from an EMBL/GenBank/DDBJ whole genome shotgun (WGS) entry which is preliminary data.</text>
</comment>
<dbReference type="Pfam" id="PF06977">
    <property type="entry name" value="SdiA-regulated"/>
    <property type="match status" value="1"/>
</dbReference>
<keyword evidence="5" id="KW-1185">Reference proteome</keyword>
<evidence type="ECO:0000313" key="4">
    <source>
        <dbReference type="EMBL" id="PXA05058.1"/>
    </source>
</evidence>
<evidence type="ECO:0008006" key="6">
    <source>
        <dbReference type="Google" id="ProtNLM"/>
    </source>
</evidence>
<reference evidence="4 5" key="1">
    <citation type="submission" date="2018-05" db="EMBL/GenBank/DDBJ databases">
        <title>Coraliomargarita sinensis sp. nov., isolated from a marine solar saltern.</title>
        <authorList>
            <person name="Zhou L.Y."/>
        </authorList>
    </citation>
    <scope>NUCLEOTIDE SEQUENCE [LARGE SCALE GENOMIC DNA]</scope>
    <source>
        <strain evidence="4 5">WN38</strain>
    </source>
</reference>
<evidence type="ECO:0000256" key="2">
    <source>
        <dbReference type="ARBA" id="ARBA00022475"/>
    </source>
</evidence>
<comment type="subcellular location">
    <subcellularLocation>
        <location evidence="1">Cell membrane</location>
    </subcellularLocation>
</comment>
<proteinExistence type="predicted"/>
<keyword evidence="2" id="KW-1003">Cell membrane</keyword>
<dbReference type="EMBL" id="QHJQ01000002">
    <property type="protein sequence ID" value="PXA05058.1"/>
    <property type="molecule type" value="Genomic_DNA"/>
</dbReference>
<evidence type="ECO:0000256" key="3">
    <source>
        <dbReference type="ARBA" id="ARBA00023136"/>
    </source>
</evidence>
<dbReference type="Gene3D" id="2.130.10.10">
    <property type="entry name" value="YVTN repeat-like/Quinoprotein amine dehydrogenase"/>
    <property type="match status" value="1"/>
</dbReference>
<dbReference type="Proteomes" id="UP000247099">
    <property type="component" value="Unassembled WGS sequence"/>
</dbReference>
<evidence type="ECO:0000256" key="1">
    <source>
        <dbReference type="ARBA" id="ARBA00004236"/>
    </source>
</evidence>